<dbReference type="InterPro" id="IPR003661">
    <property type="entry name" value="HisK_dim/P_dom"/>
</dbReference>
<evidence type="ECO:0000256" key="12">
    <source>
        <dbReference type="SAM" id="Phobius"/>
    </source>
</evidence>
<dbReference type="AlphaFoldDB" id="A0A9D1DDX9"/>
<evidence type="ECO:0000259" key="13">
    <source>
        <dbReference type="PROSITE" id="PS50109"/>
    </source>
</evidence>
<keyword evidence="5" id="KW-0597">Phosphoprotein</keyword>
<evidence type="ECO:0000256" key="4">
    <source>
        <dbReference type="ARBA" id="ARBA00022475"/>
    </source>
</evidence>
<evidence type="ECO:0000256" key="5">
    <source>
        <dbReference type="ARBA" id="ARBA00022553"/>
    </source>
</evidence>
<dbReference type="PRINTS" id="PR00344">
    <property type="entry name" value="BCTRLSENSOR"/>
</dbReference>
<dbReference type="CDD" id="cd00082">
    <property type="entry name" value="HisKA"/>
    <property type="match status" value="1"/>
</dbReference>
<dbReference type="GO" id="GO:0000155">
    <property type="term" value="F:phosphorelay sensor kinase activity"/>
    <property type="evidence" value="ECO:0007669"/>
    <property type="project" value="InterPro"/>
</dbReference>
<evidence type="ECO:0000256" key="2">
    <source>
        <dbReference type="ARBA" id="ARBA00004651"/>
    </source>
</evidence>
<dbReference type="SUPFAM" id="SSF55874">
    <property type="entry name" value="ATPase domain of HSP90 chaperone/DNA topoisomerase II/histidine kinase"/>
    <property type="match status" value="1"/>
</dbReference>
<dbReference type="EC" id="2.7.13.3" evidence="3"/>
<dbReference type="EMBL" id="DVGZ01000039">
    <property type="protein sequence ID" value="HIR46770.1"/>
    <property type="molecule type" value="Genomic_DNA"/>
</dbReference>
<dbReference type="Gene3D" id="3.30.565.10">
    <property type="entry name" value="Histidine kinase-like ATPase, C-terminal domain"/>
    <property type="match status" value="1"/>
</dbReference>
<dbReference type="GO" id="GO:0016036">
    <property type="term" value="P:cellular response to phosphate starvation"/>
    <property type="evidence" value="ECO:0007669"/>
    <property type="project" value="TreeGrafter"/>
</dbReference>
<evidence type="ECO:0000313" key="14">
    <source>
        <dbReference type="EMBL" id="HIR46770.1"/>
    </source>
</evidence>
<feature type="transmembrane region" description="Helical" evidence="12">
    <location>
        <begin position="35"/>
        <end position="55"/>
    </location>
</feature>
<dbReference type="InterPro" id="IPR005467">
    <property type="entry name" value="His_kinase_dom"/>
</dbReference>
<comment type="caution">
    <text evidence="14">The sequence shown here is derived from an EMBL/GenBank/DDBJ whole genome shotgun (WGS) entry which is preliminary data.</text>
</comment>
<evidence type="ECO:0000256" key="10">
    <source>
        <dbReference type="ARBA" id="ARBA00023012"/>
    </source>
</evidence>
<evidence type="ECO:0000256" key="9">
    <source>
        <dbReference type="ARBA" id="ARBA00022989"/>
    </source>
</evidence>
<comment type="subcellular location">
    <subcellularLocation>
        <location evidence="2">Cell membrane</location>
        <topology evidence="2">Multi-pass membrane protein</topology>
    </subcellularLocation>
</comment>
<comment type="catalytic activity">
    <reaction evidence="1">
        <text>ATP + protein L-histidine = ADP + protein N-phospho-L-histidine.</text>
        <dbReference type="EC" id="2.7.13.3"/>
    </reaction>
</comment>
<evidence type="ECO:0000256" key="7">
    <source>
        <dbReference type="ARBA" id="ARBA00022692"/>
    </source>
</evidence>
<accession>A0A9D1DDX9</accession>
<dbReference type="InterPro" id="IPR004358">
    <property type="entry name" value="Sig_transdc_His_kin-like_C"/>
</dbReference>
<keyword evidence="8 14" id="KW-0418">Kinase</keyword>
<evidence type="ECO:0000256" key="1">
    <source>
        <dbReference type="ARBA" id="ARBA00000085"/>
    </source>
</evidence>
<reference evidence="14" key="2">
    <citation type="journal article" date="2021" name="PeerJ">
        <title>Extensive microbial diversity within the chicken gut microbiome revealed by metagenomics and culture.</title>
        <authorList>
            <person name="Gilroy R."/>
            <person name="Ravi A."/>
            <person name="Getino M."/>
            <person name="Pursley I."/>
            <person name="Horton D.L."/>
            <person name="Alikhan N.F."/>
            <person name="Baker D."/>
            <person name="Gharbi K."/>
            <person name="Hall N."/>
            <person name="Watson M."/>
            <person name="Adriaenssens E.M."/>
            <person name="Foster-Nyarko E."/>
            <person name="Jarju S."/>
            <person name="Secka A."/>
            <person name="Antonio M."/>
            <person name="Oren A."/>
            <person name="Chaudhuri R.R."/>
            <person name="La Ragione R."/>
            <person name="Hildebrand F."/>
            <person name="Pallen M.J."/>
        </authorList>
    </citation>
    <scope>NUCLEOTIDE SEQUENCE</scope>
    <source>
        <strain evidence="14">ChiSxjej1B13-7958</strain>
    </source>
</reference>
<proteinExistence type="predicted"/>
<dbReference type="InterPro" id="IPR050351">
    <property type="entry name" value="BphY/WalK/GraS-like"/>
</dbReference>
<dbReference type="PANTHER" id="PTHR45453">
    <property type="entry name" value="PHOSPHATE REGULON SENSOR PROTEIN PHOR"/>
    <property type="match status" value="1"/>
</dbReference>
<evidence type="ECO:0000256" key="6">
    <source>
        <dbReference type="ARBA" id="ARBA00022679"/>
    </source>
</evidence>
<dbReference type="SMART" id="SM00387">
    <property type="entry name" value="HATPase_c"/>
    <property type="match status" value="1"/>
</dbReference>
<evidence type="ECO:0000256" key="11">
    <source>
        <dbReference type="ARBA" id="ARBA00023136"/>
    </source>
</evidence>
<keyword evidence="7 12" id="KW-0812">Transmembrane</keyword>
<dbReference type="InterPro" id="IPR003594">
    <property type="entry name" value="HATPase_dom"/>
</dbReference>
<keyword evidence="9 12" id="KW-1133">Transmembrane helix</keyword>
<protein>
    <recommendedName>
        <fullName evidence="3">histidine kinase</fullName>
        <ecNumber evidence="3">2.7.13.3</ecNumber>
    </recommendedName>
</protein>
<feature type="transmembrane region" description="Helical" evidence="12">
    <location>
        <begin position="12"/>
        <end position="29"/>
    </location>
</feature>
<dbReference type="GO" id="GO:0004721">
    <property type="term" value="F:phosphoprotein phosphatase activity"/>
    <property type="evidence" value="ECO:0007669"/>
    <property type="project" value="TreeGrafter"/>
</dbReference>
<keyword evidence="10" id="KW-0902">Two-component regulatory system</keyword>
<dbReference type="PROSITE" id="PS50109">
    <property type="entry name" value="HIS_KIN"/>
    <property type="match status" value="1"/>
</dbReference>
<sequence>MNLFRFLKGKWLFLVASLFTALFCGVLLTGLGADLYAAFFVSGVFVAGLFAALLLEYLQKRRFYQELEQNLQAIDRKYLLAETLEEPDFPEGQLCWRALCEAGRSMNDEIAACRRAEEEYREYVEVWVHEVKTPIASALLLAENHPGEVSGAMIRELRRIDALVEQSMFYARSRQVEKDYLLRRVTLGELVSSALRRSAGLLIESHAAVERAGLEESVAADPKWIDFILSQLLTNSVKYAGQPLRLRFEGRAEPECVVLAVTDNGPGIPPEDLPRVCEKGFTGQNGRSGTRASGMGLYLCRVLCEKMGMRFAVESPPEGGTRALICFPRSSLIEGVCYENVRKA</sequence>
<keyword evidence="6" id="KW-0808">Transferase</keyword>
<dbReference type="Pfam" id="PF02518">
    <property type="entry name" value="HATPase_c"/>
    <property type="match status" value="1"/>
</dbReference>
<organism evidence="14 15">
    <name type="scientific">Candidatus Caccousia avicola</name>
    <dbReference type="NCBI Taxonomy" id="2840721"/>
    <lineage>
        <taxon>Bacteria</taxon>
        <taxon>Bacillati</taxon>
        <taxon>Bacillota</taxon>
        <taxon>Clostridia</taxon>
        <taxon>Eubacteriales</taxon>
        <taxon>Oscillospiraceae</taxon>
        <taxon>Oscillospiraceae incertae sedis</taxon>
        <taxon>Candidatus Caccousia</taxon>
    </lineage>
</organism>
<evidence type="ECO:0000256" key="8">
    <source>
        <dbReference type="ARBA" id="ARBA00022777"/>
    </source>
</evidence>
<evidence type="ECO:0000256" key="3">
    <source>
        <dbReference type="ARBA" id="ARBA00012438"/>
    </source>
</evidence>
<dbReference type="GO" id="GO:0005886">
    <property type="term" value="C:plasma membrane"/>
    <property type="evidence" value="ECO:0007669"/>
    <property type="project" value="UniProtKB-SubCell"/>
</dbReference>
<dbReference type="PANTHER" id="PTHR45453:SF2">
    <property type="entry name" value="HISTIDINE KINASE"/>
    <property type="match status" value="1"/>
</dbReference>
<name>A0A9D1DDX9_9FIRM</name>
<keyword evidence="11 12" id="KW-0472">Membrane</keyword>
<reference evidence="14" key="1">
    <citation type="submission" date="2020-10" db="EMBL/GenBank/DDBJ databases">
        <authorList>
            <person name="Gilroy R."/>
        </authorList>
    </citation>
    <scope>NUCLEOTIDE SEQUENCE</scope>
    <source>
        <strain evidence="14">ChiSxjej1B13-7958</strain>
    </source>
</reference>
<evidence type="ECO:0000313" key="15">
    <source>
        <dbReference type="Proteomes" id="UP000824242"/>
    </source>
</evidence>
<dbReference type="InterPro" id="IPR036890">
    <property type="entry name" value="HATPase_C_sf"/>
</dbReference>
<dbReference type="Proteomes" id="UP000824242">
    <property type="component" value="Unassembled WGS sequence"/>
</dbReference>
<gene>
    <name evidence="14" type="ORF">IAB89_03780</name>
</gene>
<feature type="domain" description="Histidine kinase" evidence="13">
    <location>
        <begin position="126"/>
        <end position="331"/>
    </location>
</feature>
<keyword evidence="4" id="KW-1003">Cell membrane</keyword>